<keyword evidence="1 6" id="KW-0963">Cytoplasm</keyword>
<reference evidence="8 9" key="2">
    <citation type="submission" date="2013-11" db="EMBL/GenBank/DDBJ databases">
        <title>Whole genome shotgun sequence of Vibrio halioticoli NBRC 102217.</title>
        <authorList>
            <person name="Isaki S."/>
            <person name="Kimura A."/>
            <person name="Ohji S."/>
            <person name="Hosoyama A."/>
            <person name="Fujita N."/>
            <person name="Hashimoto M."/>
            <person name="Hosoyama Y."/>
            <person name="Yamazoe A."/>
        </authorList>
    </citation>
    <scope>NUCLEOTIDE SEQUENCE [LARGE SCALE GENOMIC DNA]</scope>
    <source>
        <strain evidence="8 9">NBRC 102217</strain>
    </source>
</reference>
<gene>
    <name evidence="6 8" type="primary">rlmF</name>
    <name evidence="8" type="ORF">VHA01S_004_00530</name>
</gene>
<evidence type="ECO:0000256" key="4">
    <source>
        <dbReference type="ARBA" id="ARBA00022679"/>
    </source>
</evidence>
<dbReference type="InterPro" id="IPR029063">
    <property type="entry name" value="SAM-dependent_MTases_sf"/>
</dbReference>
<dbReference type="InterPro" id="IPR010286">
    <property type="entry name" value="METTL16/RlmF"/>
</dbReference>
<organism evidence="8 9">
    <name type="scientific">Vibrio halioticoli NBRC 102217</name>
    <dbReference type="NCBI Taxonomy" id="1219072"/>
    <lineage>
        <taxon>Bacteria</taxon>
        <taxon>Pseudomonadati</taxon>
        <taxon>Pseudomonadota</taxon>
        <taxon>Gammaproteobacteria</taxon>
        <taxon>Vibrionales</taxon>
        <taxon>Vibrionaceae</taxon>
        <taxon>Vibrio</taxon>
    </lineage>
</organism>
<comment type="similarity">
    <text evidence="6">Belongs to the methyltransferase superfamily. METTL16/RlmF family.</text>
</comment>
<dbReference type="RefSeq" id="WP_023402669.1">
    <property type="nucleotide sequence ID" value="NZ_BAUJ01000004.1"/>
</dbReference>
<dbReference type="InterPro" id="IPR016909">
    <property type="entry name" value="rRNA_lsu_MeTfrase_F"/>
</dbReference>
<evidence type="ECO:0000313" key="8">
    <source>
        <dbReference type="EMBL" id="GAD88279.1"/>
    </source>
</evidence>
<evidence type="ECO:0000256" key="2">
    <source>
        <dbReference type="ARBA" id="ARBA00022552"/>
    </source>
</evidence>
<keyword evidence="9" id="KW-1185">Reference proteome</keyword>
<comment type="function">
    <text evidence="6">Specifically methylates the adenine in position 1618 of 23S rRNA.</text>
</comment>
<dbReference type="GO" id="GO:0005737">
    <property type="term" value="C:cytoplasm"/>
    <property type="evidence" value="ECO:0007669"/>
    <property type="project" value="UniProtKB-SubCell"/>
</dbReference>
<reference evidence="8 9" key="1">
    <citation type="submission" date="2013-10" db="EMBL/GenBank/DDBJ databases">
        <authorList>
            <person name="Ichikawa N."/>
            <person name="Kimura A."/>
            <person name="Ohji S."/>
            <person name="Hosoyama A."/>
            <person name="Fujita N."/>
        </authorList>
    </citation>
    <scope>NUCLEOTIDE SEQUENCE [LARGE SCALE GENOMIC DNA]</scope>
    <source>
        <strain evidence="8 9">NBRC 102217</strain>
    </source>
</reference>
<dbReference type="CDD" id="cd02440">
    <property type="entry name" value="AdoMet_MTases"/>
    <property type="match status" value="1"/>
</dbReference>
<keyword evidence="3 6" id="KW-0489">Methyltransferase</keyword>
<dbReference type="GO" id="GO:0070475">
    <property type="term" value="P:rRNA base methylation"/>
    <property type="evidence" value="ECO:0007669"/>
    <property type="project" value="TreeGrafter"/>
</dbReference>
<evidence type="ECO:0000256" key="7">
    <source>
        <dbReference type="SAM" id="MobiDB-lite"/>
    </source>
</evidence>
<dbReference type="Gene3D" id="3.40.50.150">
    <property type="entry name" value="Vaccinia Virus protein VP39"/>
    <property type="match status" value="1"/>
</dbReference>
<dbReference type="NCBIfam" id="NF008725">
    <property type="entry name" value="PRK11727.1"/>
    <property type="match status" value="1"/>
</dbReference>
<dbReference type="GO" id="GO:0052907">
    <property type="term" value="F:23S rRNA (adenine(1618)-N(6))-methyltransferase activity"/>
    <property type="evidence" value="ECO:0007669"/>
    <property type="project" value="UniProtKB-EC"/>
</dbReference>
<dbReference type="Pfam" id="PF05971">
    <property type="entry name" value="Methyltransf_10"/>
    <property type="match status" value="1"/>
</dbReference>
<dbReference type="OrthoDB" id="1115728at2"/>
<name>V5EZM6_9VIBR</name>
<dbReference type="HAMAP" id="MF_01848">
    <property type="entry name" value="23SrRNA_methyltr_F"/>
    <property type="match status" value="1"/>
</dbReference>
<keyword evidence="2 6" id="KW-0698">rRNA processing</keyword>
<dbReference type="EMBL" id="BAUJ01000004">
    <property type="protein sequence ID" value="GAD88279.1"/>
    <property type="molecule type" value="Genomic_DNA"/>
</dbReference>
<feature type="region of interest" description="Disordered" evidence="7">
    <location>
        <begin position="1"/>
        <end position="23"/>
    </location>
</feature>
<sequence>MNKNKAHPPKHAVKAGLHPKNKHHGRYNIDALVKALPALKSKIILNPKGEKTVNFSDPDSVLMLNKALLALHYQVRVWDIPQGYLCPPIPGRADYVHRLAELLEKTTEATETIKVLDIGTGASCIYPIIGATDYQWHFTASDVDPVSIKVASEIAAQNPHLSEKITPRLQTDAKHIFQGVIKEGEYYHLAMCNPPFHKSLKEAQLGTQRKASNLAKNRVKRGAQGMNTKASTIKPQQKGLNFGGQKAELWCPGGEEAFIKNMANESALFKDQVGWFSTLISKKENVSSMKKKLTSLKVKEIKVVEMSQGQKISRFIAWRY</sequence>
<comment type="caution">
    <text evidence="8">The sequence shown here is derived from an EMBL/GenBank/DDBJ whole genome shotgun (WGS) entry which is preliminary data.</text>
</comment>
<dbReference type="Proteomes" id="UP000017800">
    <property type="component" value="Unassembled WGS sequence"/>
</dbReference>
<dbReference type="PIRSF" id="PIRSF029038">
    <property type="entry name" value="Mtase_YbiN_prd"/>
    <property type="match status" value="1"/>
</dbReference>
<dbReference type="EC" id="2.1.1.181" evidence="6"/>
<keyword evidence="5 6" id="KW-0949">S-adenosyl-L-methionine</keyword>
<dbReference type="AlphaFoldDB" id="V5EZM6"/>
<evidence type="ECO:0000313" key="9">
    <source>
        <dbReference type="Proteomes" id="UP000017800"/>
    </source>
</evidence>
<evidence type="ECO:0000256" key="1">
    <source>
        <dbReference type="ARBA" id="ARBA00022490"/>
    </source>
</evidence>
<evidence type="ECO:0000256" key="3">
    <source>
        <dbReference type="ARBA" id="ARBA00022603"/>
    </source>
</evidence>
<keyword evidence="4 6" id="KW-0808">Transferase</keyword>
<dbReference type="eggNOG" id="COG3129">
    <property type="taxonomic scope" value="Bacteria"/>
</dbReference>
<proteinExistence type="inferred from homology"/>
<dbReference type="PANTHER" id="PTHR13393">
    <property type="entry name" value="SAM-DEPENDENT METHYLTRANSFERASE"/>
    <property type="match status" value="1"/>
</dbReference>
<dbReference type="PANTHER" id="PTHR13393:SF0">
    <property type="entry name" value="RNA N6-ADENOSINE-METHYLTRANSFERASE METTL16"/>
    <property type="match status" value="1"/>
</dbReference>
<accession>V5EZM6</accession>
<dbReference type="SUPFAM" id="SSF53335">
    <property type="entry name" value="S-adenosyl-L-methionine-dependent methyltransferases"/>
    <property type="match status" value="1"/>
</dbReference>
<evidence type="ECO:0000256" key="6">
    <source>
        <dbReference type="HAMAP-Rule" id="MF_01848"/>
    </source>
</evidence>
<comment type="catalytic activity">
    <reaction evidence="6">
        <text>adenosine(1618) in 23S rRNA + S-adenosyl-L-methionine = N(6)-methyladenosine(1618) in 23S rRNA + S-adenosyl-L-homocysteine + H(+)</text>
        <dbReference type="Rhea" id="RHEA:16497"/>
        <dbReference type="Rhea" id="RHEA-COMP:10229"/>
        <dbReference type="Rhea" id="RHEA-COMP:10231"/>
        <dbReference type="ChEBI" id="CHEBI:15378"/>
        <dbReference type="ChEBI" id="CHEBI:57856"/>
        <dbReference type="ChEBI" id="CHEBI:59789"/>
        <dbReference type="ChEBI" id="CHEBI:74411"/>
        <dbReference type="ChEBI" id="CHEBI:74449"/>
        <dbReference type="EC" id="2.1.1.181"/>
    </reaction>
</comment>
<evidence type="ECO:0000256" key="5">
    <source>
        <dbReference type="ARBA" id="ARBA00022691"/>
    </source>
</evidence>
<protein>
    <recommendedName>
        <fullName evidence="6">Ribosomal RNA large subunit methyltransferase F</fullName>
        <ecNumber evidence="6">2.1.1.181</ecNumber>
    </recommendedName>
    <alternativeName>
        <fullName evidence="6">23S rRNA mA1618 methyltransferase</fullName>
    </alternativeName>
    <alternativeName>
        <fullName evidence="6">rRNA adenine N-6-methyltransferase</fullName>
    </alternativeName>
</protein>
<comment type="subcellular location">
    <subcellularLocation>
        <location evidence="6">Cytoplasm</location>
    </subcellularLocation>
</comment>